<evidence type="ECO:0000256" key="4">
    <source>
        <dbReference type="ARBA" id="ARBA00022723"/>
    </source>
</evidence>
<keyword evidence="5" id="KW-0677">Repeat</keyword>
<dbReference type="SUPFAM" id="SSF54631">
    <property type="entry name" value="CBS-domain pair"/>
    <property type="match status" value="1"/>
</dbReference>
<dbReference type="Gene3D" id="3.20.20.70">
    <property type="entry name" value="Aldolase class I"/>
    <property type="match status" value="1"/>
</dbReference>
<evidence type="ECO:0000256" key="11">
    <source>
        <dbReference type="ARBA" id="ARBA00023122"/>
    </source>
</evidence>
<evidence type="ECO:0000313" key="22">
    <source>
        <dbReference type="EMBL" id="KOX92937.1"/>
    </source>
</evidence>
<dbReference type="PIRSF" id="PIRSF000130">
    <property type="entry name" value="IMPDH"/>
    <property type="match status" value="1"/>
</dbReference>
<evidence type="ECO:0000313" key="23">
    <source>
        <dbReference type="EMBL" id="NLV06722.1"/>
    </source>
</evidence>
<dbReference type="HAMAP" id="MF_01964">
    <property type="entry name" value="IMPDH"/>
    <property type="match status" value="1"/>
</dbReference>
<evidence type="ECO:0000256" key="18">
    <source>
        <dbReference type="PROSITE-ProRule" id="PRU00703"/>
    </source>
</evidence>
<dbReference type="CDD" id="cd00381">
    <property type="entry name" value="IMPDH"/>
    <property type="match status" value="1"/>
</dbReference>
<evidence type="ECO:0000256" key="10">
    <source>
        <dbReference type="ARBA" id="ARBA00023027"/>
    </source>
</evidence>
<evidence type="ECO:0000259" key="21">
    <source>
        <dbReference type="PROSITE" id="PS51371"/>
    </source>
</evidence>
<feature type="domain" description="CBS" evidence="21">
    <location>
        <begin position="165"/>
        <end position="221"/>
    </location>
</feature>
<name>A0A0M9AIT5_9EURY</name>
<dbReference type="Pfam" id="PF00478">
    <property type="entry name" value="IMPDH"/>
    <property type="match status" value="1"/>
</dbReference>
<keyword evidence="7 13" id="KW-0658">Purine biosynthesis</keyword>
<comment type="function">
    <text evidence="13">Catalyzes the conversion of inosine 5'-phosphate (IMP) to xanthosine 5'-phosphate (XMP), the first committed and rate-limiting step in the de novo synthesis of guanine nucleotides, and therefore plays an important role in the regulation of cell growth.</text>
</comment>
<feature type="binding site" evidence="13">
    <location>
        <position position="256"/>
    </location>
    <ligand>
        <name>NAD(+)</name>
        <dbReference type="ChEBI" id="CHEBI:57540"/>
    </ligand>
</feature>
<evidence type="ECO:0000256" key="20">
    <source>
        <dbReference type="RuleBase" id="RU003928"/>
    </source>
</evidence>
<evidence type="ECO:0000256" key="1">
    <source>
        <dbReference type="ARBA" id="ARBA00001958"/>
    </source>
</evidence>
<evidence type="ECO:0000256" key="16">
    <source>
        <dbReference type="PIRSR" id="PIRSR000130-3"/>
    </source>
</evidence>
<dbReference type="InterPro" id="IPR000644">
    <property type="entry name" value="CBS_dom"/>
</dbReference>
<feature type="binding site" evidence="13 16">
    <location>
        <begin position="304"/>
        <end position="306"/>
    </location>
    <ligand>
        <name>NAD(+)</name>
        <dbReference type="ChEBI" id="CHEBI:57540"/>
    </ligand>
</feature>
<feature type="binding site" evidence="13">
    <location>
        <position position="477"/>
    </location>
    <ligand>
        <name>K(+)</name>
        <dbReference type="ChEBI" id="CHEBI:29103"/>
        <note>ligand shared between two tetrameric partners</note>
    </ligand>
</feature>
<dbReference type="CDD" id="cd04601">
    <property type="entry name" value="CBS_pair_IMPDH"/>
    <property type="match status" value="1"/>
</dbReference>
<keyword evidence="8 13" id="KW-0630">Potassium</keyword>
<dbReference type="InterPro" id="IPR046342">
    <property type="entry name" value="CBS_dom_sf"/>
</dbReference>
<dbReference type="NCBIfam" id="TIGR01302">
    <property type="entry name" value="IMP_dehydrog"/>
    <property type="match status" value="1"/>
</dbReference>
<comment type="cofactor">
    <cofactor evidence="1 13">
        <name>K(+)</name>
        <dbReference type="ChEBI" id="CHEBI:29103"/>
    </cofactor>
</comment>
<keyword evidence="24" id="KW-1185">Reference proteome</keyword>
<evidence type="ECO:0000256" key="17">
    <source>
        <dbReference type="PIRSR" id="PIRSR000130-4"/>
    </source>
</evidence>
<evidence type="ECO:0000256" key="7">
    <source>
        <dbReference type="ARBA" id="ARBA00022755"/>
    </source>
</evidence>
<comment type="caution">
    <text evidence="22">The sequence shown here is derived from an EMBL/GenBank/DDBJ whole genome shotgun (WGS) entry which is preliminary data.</text>
</comment>
<sequence length="494" mass="52740">MANDSEPFSEKLRVPEALTFDDVLLRPKESRVEPDEADTTTRVSKSVELTVPVLSAAMDTVTESDMAIAMARQGGIGVLHRNMNADQMATEIERVKRADELIIRDVVTASPNQTVREVDEMMEREGVSGAPVVDDDNGEVLGIISGTDIRPYLEVGEDDAVTDAMTDEVVTAPEDVTPREALELMYDHKIERVPIVDGENRLVGLVTMQGILQRREYDQAARDHDGSLRCGAAVGPFEMDRAQVADEAGADILFIDCAHAHNANVIESAREIKAEVDADVVVGNIGTREAAEAVVDFADGVKVGIGPGSICTTRVVTGSGMPQITAVAQVADVASQHDVPVIADGGIRYSGDAIKAIAAGADAVMLGSYFAGTDEAPGRVITMNGKKYKQYRGMGSVGAMNEGGGERYLKDDEEGEEFVPEGVEAATPYKGSLASELHQLVGGMQSGMGYVGAETIPEFKQRAEFVRVSAAGQQESHPHDVMITDEAPNYSPDS</sequence>
<keyword evidence="9 13" id="KW-0560">Oxidoreductase</keyword>
<dbReference type="PROSITE" id="PS51371">
    <property type="entry name" value="CBS"/>
    <property type="match status" value="2"/>
</dbReference>
<feature type="binding site" evidence="13 15">
    <location>
        <position position="309"/>
    </location>
    <ligand>
        <name>IMP</name>
        <dbReference type="ChEBI" id="CHEBI:58053"/>
    </ligand>
</feature>
<evidence type="ECO:0000256" key="14">
    <source>
        <dbReference type="PIRSR" id="PIRSR000130-1"/>
    </source>
</evidence>
<keyword evidence="4 13" id="KW-0479">Metal-binding</keyword>
<evidence type="ECO:0000256" key="9">
    <source>
        <dbReference type="ARBA" id="ARBA00023002"/>
    </source>
</evidence>
<dbReference type="PATRIC" id="fig|1705562.3.peg.343"/>
<feature type="binding site" evidence="13 15">
    <location>
        <begin position="367"/>
        <end position="368"/>
    </location>
    <ligand>
        <name>IMP</name>
        <dbReference type="ChEBI" id="CHEBI:58053"/>
    </ligand>
</feature>
<feature type="binding site" description="in other chain" evidence="13 17">
    <location>
        <position position="306"/>
    </location>
    <ligand>
        <name>K(+)</name>
        <dbReference type="ChEBI" id="CHEBI:29103"/>
        <note>ligand shared between two tetrameric partners</note>
    </ligand>
</feature>
<evidence type="ECO:0000256" key="13">
    <source>
        <dbReference type="HAMAP-Rule" id="MF_01964"/>
    </source>
</evidence>
<gene>
    <name evidence="13 23" type="primary">guaB</name>
    <name evidence="22" type="ORF">AMS69_10815</name>
    <name evidence="23" type="ORF">GOC83_11350</name>
</gene>
<organism evidence="22 24">
    <name type="scientific">Haloarcula rubripromontorii</name>
    <dbReference type="NCBI Taxonomy" id="1705562"/>
    <lineage>
        <taxon>Archaea</taxon>
        <taxon>Methanobacteriati</taxon>
        <taxon>Methanobacteriota</taxon>
        <taxon>Stenosarchaea group</taxon>
        <taxon>Halobacteria</taxon>
        <taxon>Halobacteriales</taxon>
        <taxon>Haloarculaceae</taxon>
        <taxon>Haloarcula</taxon>
    </lineage>
</organism>
<dbReference type="EMBL" id="WOWB01000001">
    <property type="protein sequence ID" value="NLV06722.1"/>
    <property type="molecule type" value="Genomic_DNA"/>
</dbReference>
<evidence type="ECO:0000256" key="19">
    <source>
        <dbReference type="RuleBase" id="RU003927"/>
    </source>
</evidence>
<dbReference type="AlphaFoldDB" id="A0A0M9AIT5"/>
<comment type="subunit">
    <text evidence="3 13">Homotetramer.</text>
</comment>
<dbReference type="GO" id="GO:0046872">
    <property type="term" value="F:metal ion binding"/>
    <property type="evidence" value="ECO:0007669"/>
    <property type="project" value="UniProtKB-UniRule"/>
</dbReference>
<feature type="binding site" description="in other chain" evidence="13 17">
    <location>
        <position position="308"/>
    </location>
    <ligand>
        <name>K(+)</name>
        <dbReference type="ChEBI" id="CHEBI:29103"/>
        <note>ligand shared between two tetrameric partners</note>
    </ligand>
</feature>
<comment type="similarity">
    <text evidence="2 13 19">Belongs to the IMPDH/GMPR family.</text>
</comment>
<feature type="binding site" evidence="13 15">
    <location>
        <begin position="344"/>
        <end position="346"/>
    </location>
    <ligand>
        <name>IMP</name>
        <dbReference type="ChEBI" id="CHEBI:58053"/>
    </ligand>
</feature>
<dbReference type="InterPro" id="IPR013785">
    <property type="entry name" value="Aldolase_TIM"/>
</dbReference>
<dbReference type="PROSITE" id="PS00487">
    <property type="entry name" value="IMP_DH_GMP_RED"/>
    <property type="match status" value="1"/>
</dbReference>
<dbReference type="GO" id="GO:0006177">
    <property type="term" value="P:GMP biosynthetic process"/>
    <property type="evidence" value="ECO:0007669"/>
    <property type="project" value="UniProtKB-UniRule"/>
</dbReference>
<reference evidence="23" key="2">
    <citation type="submission" date="2019-12" db="EMBL/GenBank/DDBJ databases">
        <title>The whole-genome sequencing of Haloarcula japonica strain pws8.</title>
        <authorList>
            <person name="Verma D.K."/>
            <person name="Gopal K."/>
            <person name="Prasad E.S."/>
        </authorList>
    </citation>
    <scope>NUCLEOTIDE SEQUENCE</scope>
    <source>
        <strain evidence="23">Pws8</strain>
    </source>
</reference>
<reference evidence="22 24" key="1">
    <citation type="submission" date="2015-08" db="EMBL/GenBank/DDBJ databases">
        <title>Genomes of Isolates from Cabo Rojo, PR.</title>
        <authorList>
            <person name="Sanchez-Nieves R.L."/>
            <person name="Montalvo-Rodriguez R."/>
        </authorList>
    </citation>
    <scope>NUCLEOTIDE SEQUENCE [LARGE SCALE GENOMIC DNA]</scope>
    <source>
        <strain evidence="22 24">SL3</strain>
    </source>
</reference>
<proteinExistence type="inferred from homology"/>
<feature type="binding site" evidence="13 15">
    <location>
        <position position="421"/>
    </location>
    <ligand>
        <name>IMP</name>
        <dbReference type="ChEBI" id="CHEBI:58053"/>
    </ligand>
</feature>
<comment type="catalytic activity">
    <reaction evidence="12 13 20">
        <text>IMP + NAD(+) + H2O = XMP + NADH + H(+)</text>
        <dbReference type="Rhea" id="RHEA:11708"/>
        <dbReference type="ChEBI" id="CHEBI:15377"/>
        <dbReference type="ChEBI" id="CHEBI:15378"/>
        <dbReference type="ChEBI" id="CHEBI:57464"/>
        <dbReference type="ChEBI" id="CHEBI:57540"/>
        <dbReference type="ChEBI" id="CHEBI:57945"/>
        <dbReference type="ChEBI" id="CHEBI:58053"/>
        <dbReference type="EC" id="1.1.1.205"/>
    </reaction>
</comment>
<dbReference type="GO" id="GO:0006183">
    <property type="term" value="P:GTP biosynthetic process"/>
    <property type="evidence" value="ECO:0007669"/>
    <property type="project" value="TreeGrafter"/>
</dbReference>
<dbReference type="Pfam" id="PF00571">
    <property type="entry name" value="CBS"/>
    <property type="match status" value="2"/>
</dbReference>
<feature type="binding site" evidence="13">
    <location>
        <position position="475"/>
    </location>
    <ligand>
        <name>K(+)</name>
        <dbReference type="ChEBI" id="CHEBI:29103"/>
        <note>ligand shared between two tetrameric partners</note>
    </ligand>
</feature>
<dbReference type="SMART" id="SM00116">
    <property type="entry name" value="CBS"/>
    <property type="match status" value="2"/>
</dbReference>
<dbReference type="InterPro" id="IPR015875">
    <property type="entry name" value="IMP_DH/GMP_Rdtase_CS"/>
</dbReference>
<evidence type="ECO:0000256" key="15">
    <source>
        <dbReference type="PIRSR" id="PIRSR000130-2"/>
    </source>
</evidence>
<dbReference type="EMBL" id="LIUF01000003">
    <property type="protein sequence ID" value="KOX92937.1"/>
    <property type="molecule type" value="Genomic_DNA"/>
</dbReference>
<keyword evidence="11 18" id="KW-0129">CBS domain</keyword>
<evidence type="ECO:0000256" key="6">
    <source>
        <dbReference type="ARBA" id="ARBA00022749"/>
    </source>
</evidence>
<keyword evidence="10 13" id="KW-0520">NAD</keyword>
<feature type="active site" description="Proton acceptor" evidence="13 14">
    <location>
        <position position="407"/>
    </location>
</feature>
<dbReference type="SMART" id="SM01240">
    <property type="entry name" value="IMPDH"/>
    <property type="match status" value="1"/>
</dbReference>
<dbReference type="InterPro" id="IPR005990">
    <property type="entry name" value="IMP_DH"/>
</dbReference>
<keyword evidence="6 13" id="KW-0332">GMP biosynthesis</keyword>
<feature type="active site" description="Thioimidate intermediate" evidence="13 14">
    <location>
        <position position="311"/>
    </location>
</feature>
<dbReference type="OrthoDB" id="21361at2157"/>
<comment type="caution">
    <text evidence="13">Lacks conserved residue(s) required for the propagation of feature annotation.</text>
</comment>
<dbReference type="InterPro" id="IPR001093">
    <property type="entry name" value="IMP_DH_GMPRt"/>
</dbReference>
<evidence type="ECO:0000256" key="3">
    <source>
        <dbReference type="ARBA" id="ARBA00011881"/>
    </source>
</evidence>
<protein>
    <recommendedName>
        <fullName evidence="13 20">Inosine-5'-monophosphate dehydrogenase</fullName>
        <shortName evidence="13">IMP dehydrogenase</shortName>
        <shortName evidence="13">IMPD</shortName>
        <shortName evidence="13">IMPDH</shortName>
        <ecNumber evidence="13 20">1.1.1.205</ecNumber>
    </recommendedName>
</protein>
<dbReference type="FunFam" id="3.20.20.70:FF:000003">
    <property type="entry name" value="GMP reductase"/>
    <property type="match status" value="1"/>
</dbReference>
<dbReference type="UniPathway" id="UPA00601">
    <property type="reaction ID" value="UER00295"/>
</dbReference>
<evidence type="ECO:0000256" key="5">
    <source>
        <dbReference type="ARBA" id="ARBA00022737"/>
    </source>
</evidence>
<feature type="binding site" evidence="13 15">
    <location>
        <begin position="391"/>
        <end position="395"/>
    </location>
    <ligand>
        <name>IMP</name>
        <dbReference type="ChEBI" id="CHEBI:58053"/>
    </ligand>
</feature>
<accession>A0A0M9AIT5</accession>
<comment type="pathway">
    <text evidence="13 20">Purine metabolism; XMP biosynthesis via de novo pathway; XMP from IMP: step 1/1.</text>
</comment>
<dbReference type="Proteomes" id="UP000610611">
    <property type="component" value="Unassembled WGS sequence"/>
</dbReference>
<dbReference type="GO" id="GO:0003938">
    <property type="term" value="F:IMP dehydrogenase activity"/>
    <property type="evidence" value="ECO:0007669"/>
    <property type="project" value="UniProtKB-UniRule"/>
</dbReference>
<feature type="binding site" description="in other chain" evidence="13 17">
    <location>
        <position position="311"/>
    </location>
    <ligand>
        <name>K(+)</name>
        <dbReference type="ChEBI" id="CHEBI:29103"/>
        <note>ligand shared between two tetrameric partners</note>
    </ligand>
</feature>
<dbReference type="STRING" id="1705562.AMS69_10815"/>
<dbReference type="GO" id="GO:0000166">
    <property type="term" value="F:nucleotide binding"/>
    <property type="evidence" value="ECO:0007669"/>
    <property type="project" value="UniProtKB-UniRule"/>
</dbReference>
<dbReference type="PANTHER" id="PTHR11911:SF111">
    <property type="entry name" value="INOSINE-5'-MONOPHOSPHATE DEHYDROGENASE"/>
    <property type="match status" value="1"/>
</dbReference>
<feature type="binding site" evidence="16">
    <location>
        <begin position="256"/>
        <end position="258"/>
    </location>
    <ligand>
        <name>NAD(+)</name>
        <dbReference type="ChEBI" id="CHEBI:57540"/>
    </ligand>
</feature>
<evidence type="ECO:0000313" key="24">
    <source>
        <dbReference type="Proteomes" id="UP000037729"/>
    </source>
</evidence>
<evidence type="ECO:0000256" key="2">
    <source>
        <dbReference type="ARBA" id="ARBA00005502"/>
    </source>
</evidence>
<feature type="domain" description="CBS" evidence="21">
    <location>
        <begin position="102"/>
        <end position="160"/>
    </location>
</feature>
<dbReference type="PANTHER" id="PTHR11911">
    <property type="entry name" value="INOSINE-5-MONOPHOSPHATE DEHYDROGENASE RELATED"/>
    <property type="match status" value="1"/>
</dbReference>
<feature type="binding site" evidence="13">
    <location>
        <position position="476"/>
    </location>
    <ligand>
        <name>K(+)</name>
        <dbReference type="ChEBI" id="CHEBI:29103"/>
        <note>ligand shared between two tetrameric partners</note>
    </ligand>
</feature>
<evidence type="ECO:0000256" key="8">
    <source>
        <dbReference type="ARBA" id="ARBA00022958"/>
    </source>
</evidence>
<dbReference type="SUPFAM" id="SSF51412">
    <property type="entry name" value="Inosine monophosphate dehydrogenase (IMPDH)"/>
    <property type="match status" value="1"/>
</dbReference>
<evidence type="ECO:0000256" key="12">
    <source>
        <dbReference type="ARBA" id="ARBA00048028"/>
    </source>
</evidence>
<dbReference type="RefSeq" id="WP_053968083.1">
    <property type="nucleotide sequence ID" value="NZ_JAWJXX010000003.1"/>
</dbReference>
<dbReference type="Proteomes" id="UP000037729">
    <property type="component" value="Unassembled WGS sequence"/>
</dbReference>
<comment type="activity regulation">
    <text evidence="13">Mycophenolic acid (MPA) is a non-competitive inhibitor that prevents formation of the closed enzyme conformation by binding to the same site as the amobile flap. In contrast, mizoribine monophosphate (MZP) is a competitive inhibitor that induces the closed conformation. MPA is a potent inhibitor of mammalian IMPDHs but a poor inhibitor of the bacterial enzymes. MZP is a more potent inhibitor of bacterial IMPDH.</text>
</comment>
<dbReference type="EC" id="1.1.1.205" evidence="13 20"/>